<dbReference type="InterPro" id="IPR037473">
    <property type="entry name" value="Lcp-like"/>
</dbReference>
<feature type="region of interest" description="Disordered" evidence="1">
    <location>
        <begin position="1"/>
        <end position="22"/>
    </location>
</feature>
<evidence type="ECO:0000313" key="3">
    <source>
        <dbReference type="Proteomes" id="UP001271274"/>
    </source>
</evidence>
<proteinExistence type="predicted"/>
<accession>A0ABU4N6I6</accession>
<comment type="caution">
    <text evidence="2">The sequence shown here is derived from an EMBL/GenBank/DDBJ whole genome shotgun (WGS) entry which is preliminary data.</text>
</comment>
<sequence length="404" mass="42983">MTAPHAPHAPHASPTTTERAIGPTAGDALADAVVAELDLLGTPAQQALDAGLRNGLASLYEPPPEAVAALLRQLESAPSGMDPLMLHRGDVVSLSVPPLWFGLCSVTATLTHTYASPAAAGRLARAGTPTAMAPRRLAGTGVWARRTMRPGGLLRGAPGYLATVQLRLLQARIRVTAFERDRESAESAEGGASGRTSFARRRSPLAQDDDLARTWLGLTLVSFRALAAVGIEIGPEEERYLYRYWSYVAHLLGLDESLYGNVLDHTDAEHLRGLLDARTAVPDENSRVLTTAMVDAQARAMAGAPGAVLSEEQLRYLIHSVLRQAFGDETADRLDIPVPAATHLLPLIGKLNRQSRYWQTFSPASAGEARRRALQGPGPELIAAVLPVGRQNREAAGRSGVPAA</sequence>
<feature type="region of interest" description="Disordered" evidence="1">
    <location>
        <begin position="184"/>
        <end position="203"/>
    </location>
</feature>
<organism evidence="2 3">
    <name type="scientific">Streptomyces europaeiscabiei</name>
    <dbReference type="NCBI Taxonomy" id="146819"/>
    <lineage>
        <taxon>Bacteria</taxon>
        <taxon>Bacillati</taxon>
        <taxon>Actinomycetota</taxon>
        <taxon>Actinomycetes</taxon>
        <taxon>Kitasatosporales</taxon>
        <taxon>Streptomycetaceae</taxon>
        <taxon>Streptomyces</taxon>
    </lineage>
</organism>
<evidence type="ECO:0000256" key="1">
    <source>
        <dbReference type="SAM" id="MobiDB-lite"/>
    </source>
</evidence>
<reference evidence="2 3" key="1">
    <citation type="journal article" date="2023" name="Microb. Genom.">
        <title>Mesoterricola silvestris gen. nov., sp. nov., Mesoterricola sediminis sp. nov., Geothrix oryzae sp. nov., Geothrix edaphica sp. nov., Geothrix rubra sp. nov., and Geothrix limicola sp. nov., six novel members of Acidobacteriota isolated from soils.</title>
        <authorList>
            <person name="Weisberg A.J."/>
            <person name="Pearce E."/>
            <person name="Kramer C.G."/>
            <person name="Chang J.H."/>
            <person name="Clarke C.R."/>
        </authorList>
    </citation>
    <scope>NUCLEOTIDE SEQUENCE [LARGE SCALE GENOMIC DNA]</scope>
    <source>
        <strain evidence="2 3">ID09-01A</strain>
    </source>
</reference>
<keyword evidence="3" id="KW-1185">Reference proteome</keyword>
<gene>
    <name evidence="2" type="ORF">PV662_02510</name>
</gene>
<feature type="compositionally biased region" description="Low complexity" evidence="1">
    <location>
        <begin position="1"/>
        <end position="17"/>
    </location>
</feature>
<dbReference type="PANTHER" id="PTHR37539">
    <property type="entry name" value="SECRETED PROTEIN-RELATED"/>
    <property type="match status" value="1"/>
</dbReference>
<dbReference type="PANTHER" id="PTHR37539:SF1">
    <property type="entry name" value="ER-BOUND OXYGENASE MPAB_MPAB'_RUBBER OXYGENASE CATALYTIC DOMAIN-CONTAINING PROTEIN"/>
    <property type="match status" value="1"/>
</dbReference>
<name>A0ABU4N6I6_9ACTN</name>
<dbReference type="EMBL" id="JARAYU010000001">
    <property type="protein sequence ID" value="MDX3698641.1"/>
    <property type="molecule type" value="Genomic_DNA"/>
</dbReference>
<evidence type="ECO:0000313" key="2">
    <source>
        <dbReference type="EMBL" id="MDX3698641.1"/>
    </source>
</evidence>
<protein>
    <submittedName>
        <fullName evidence="2">Oxygenase MpaB family protein</fullName>
    </submittedName>
</protein>
<dbReference type="Proteomes" id="UP001271274">
    <property type="component" value="Unassembled WGS sequence"/>
</dbReference>
<dbReference type="RefSeq" id="WP_319061501.1">
    <property type="nucleotide sequence ID" value="NZ_JARAYT010000001.1"/>
</dbReference>